<dbReference type="EMBL" id="CAJNXB010004274">
    <property type="protein sequence ID" value="CAF3367286.1"/>
    <property type="molecule type" value="Genomic_DNA"/>
</dbReference>
<reference evidence="6" key="1">
    <citation type="submission" date="2021-02" db="EMBL/GenBank/DDBJ databases">
        <authorList>
            <person name="Nowell W R."/>
        </authorList>
    </citation>
    <scope>NUCLEOTIDE SEQUENCE</scope>
</reference>
<keyword evidence="8" id="KW-1185">Reference proteome</keyword>
<evidence type="ECO:0000313" key="8">
    <source>
        <dbReference type="Proteomes" id="UP000663873"/>
    </source>
</evidence>
<dbReference type="OrthoDB" id="10015820at2759"/>
<accession>A0A820NYP1</accession>
<dbReference type="Proteomes" id="UP000663851">
    <property type="component" value="Unassembled WGS sequence"/>
</dbReference>
<dbReference type="Gene3D" id="2.10.50.10">
    <property type="entry name" value="Tumor Necrosis Factor Receptor, subunit A, domain 2"/>
    <property type="match status" value="2"/>
</dbReference>
<name>A0A820NYP1_9BILA</name>
<feature type="chain" id="PRO_5035694621" description="Tyrosine-protein kinase ephrin type A/B receptor-like domain-containing protein" evidence="1">
    <location>
        <begin position="16"/>
        <end position="396"/>
    </location>
</feature>
<evidence type="ECO:0000313" key="3">
    <source>
        <dbReference type="EMBL" id="CAF3364958.1"/>
    </source>
</evidence>
<evidence type="ECO:0000256" key="1">
    <source>
        <dbReference type="SAM" id="SignalP"/>
    </source>
</evidence>
<feature type="signal peptide" evidence="1">
    <location>
        <begin position="1"/>
        <end position="15"/>
    </location>
</feature>
<evidence type="ECO:0000313" key="5">
    <source>
        <dbReference type="EMBL" id="CAF4338012.1"/>
    </source>
</evidence>
<comment type="caution">
    <text evidence="6">The sequence shown here is derived from an EMBL/GenBank/DDBJ whole genome shotgun (WGS) entry which is preliminary data.</text>
</comment>
<proteinExistence type="predicted"/>
<gene>
    <name evidence="6" type="ORF">HFQ381_LOCUS19755</name>
    <name evidence="3" type="ORF">LUA448_LOCUS14303</name>
    <name evidence="4" type="ORF">TIS948_LOCUS24728</name>
    <name evidence="5" type="ORF">UJA718_LOCUS14942</name>
</gene>
<dbReference type="SMART" id="SM01411">
    <property type="entry name" value="Ephrin_rec_like"/>
    <property type="match status" value="2"/>
</dbReference>
<dbReference type="AlphaFoldDB" id="A0A820NYP1"/>
<evidence type="ECO:0000313" key="7">
    <source>
        <dbReference type="Proteomes" id="UP000663851"/>
    </source>
</evidence>
<dbReference type="PANTHER" id="PTHR46967">
    <property type="entry name" value="INSULIN-LIKE GROWTH FACTOR BINDING PROTEIN,N-TERMINAL"/>
    <property type="match status" value="1"/>
</dbReference>
<sequence>MTKIVFLTLLALCLALEIFGLKLEQCPPGFRCRKRTTSLLMRSIISKIEEEEMDVEICEAGTYSPGGADECTPCEKGTYAAKPGAPACYFCPKGHMCPRADVVPEQCPLGTYNDLSRQTCCRVCQPGKFALLKGMFQCDDCPSGYRCRARAKLPCEDEAMETTTTTTTTTTTRTSESIITRTTTPTIDEETVTGVLNRHNWTDIGAVIDVTGSMAACYAQIDQWLALSHTNKLVQYFVFFNDGDNTPNKDKVIGSTGGIYAVHTNEGIDKVLTTLNTAKSNGGGGDGPENDIEAIIYTIANCSTCENIIHIADNQATPRDLILLGEVTKPIKVIVCKYIPGTLVNPKLLDIAYKTGGSLHTLDLDIETLGSLKVGDTIQVGTGTYLLDVTGFIRIV</sequence>
<keyword evidence="1" id="KW-0732">Signal</keyword>
<evidence type="ECO:0000259" key="2">
    <source>
        <dbReference type="Pfam" id="PF07699"/>
    </source>
</evidence>
<dbReference type="EMBL" id="CAJOBO010001628">
    <property type="protein sequence ID" value="CAF4396245.1"/>
    <property type="molecule type" value="Genomic_DNA"/>
</dbReference>
<dbReference type="EMBL" id="CAJOBP010002160">
    <property type="protein sequence ID" value="CAF4338012.1"/>
    <property type="molecule type" value="Genomic_DNA"/>
</dbReference>
<feature type="domain" description="Tyrosine-protein kinase ephrin type A/B receptor-like" evidence="2">
    <location>
        <begin position="61"/>
        <end position="95"/>
    </location>
</feature>
<dbReference type="Proteomes" id="UP000663873">
    <property type="component" value="Unassembled WGS sequence"/>
</dbReference>
<dbReference type="EMBL" id="CAJNYD010001793">
    <property type="protein sequence ID" value="CAF3364958.1"/>
    <property type="molecule type" value="Genomic_DNA"/>
</dbReference>
<dbReference type="PANTHER" id="PTHR46967:SF2">
    <property type="entry name" value="SUSHI, VON WILLEBRAND FACTOR TYPE A, EGF AND PENTRAXIN DOMAIN-CONTAINING PROTEIN 1-LIKE"/>
    <property type="match status" value="1"/>
</dbReference>
<dbReference type="SUPFAM" id="SSF57184">
    <property type="entry name" value="Growth factor receptor domain"/>
    <property type="match status" value="1"/>
</dbReference>
<dbReference type="Proteomes" id="UP000663833">
    <property type="component" value="Unassembled WGS sequence"/>
</dbReference>
<dbReference type="InterPro" id="IPR009030">
    <property type="entry name" value="Growth_fac_rcpt_cys_sf"/>
</dbReference>
<organism evidence="6 7">
    <name type="scientific">Rotaria socialis</name>
    <dbReference type="NCBI Taxonomy" id="392032"/>
    <lineage>
        <taxon>Eukaryota</taxon>
        <taxon>Metazoa</taxon>
        <taxon>Spiralia</taxon>
        <taxon>Gnathifera</taxon>
        <taxon>Rotifera</taxon>
        <taxon>Eurotatoria</taxon>
        <taxon>Bdelloidea</taxon>
        <taxon>Philodinida</taxon>
        <taxon>Philodinidae</taxon>
        <taxon>Rotaria</taxon>
    </lineage>
</organism>
<evidence type="ECO:0000313" key="4">
    <source>
        <dbReference type="EMBL" id="CAF3367286.1"/>
    </source>
</evidence>
<dbReference type="Proteomes" id="UP000663825">
    <property type="component" value="Unassembled WGS sequence"/>
</dbReference>
<evidence type="ECO:0000313" key="6">
    <source>
        <dbReference type="EMBL" id="CAF4396245.1"/>
    </source>
</evidence>
<dbReference type="InterPro" id="IPR011641">
    <property type="entry name" value="Tyr-kin_ephrin_A/B_rcpt-like"/>
</dbReference>
<protein>
    <recommendedName>
        <fullName evidence="2">Tyrosine-protein kinase ephrin type A/B receptor-like domain-containing protein</fullName>
    </recommendedName>
</protein>
<dbReference type="Pfam" id="PF07699">
    <property type="entry name" value="Ephrin_rec_like"/>
    <property type="match status" value="1"/>
</dbReference>